<comment type="caution">
    <text evidence="2">The sequence shown here is derived from an EMBL/GenBank/DDBJ whole genome shotgun (WGS) entry which is preliminary data.</text>
</comment>
<dbReference type="EMBL" id="QNRK01000003">
    <property type="protein sequence ID" value="RBP17289.1"/>
    <property type="molecule type" value="Genomic_DNA"/>
</dbReference>
<feature type="region of interest" description="Disordered" evidence="1">
    <location>
        <begin position="272"/>
        <end position="330"/>
    </location>
</feature>
<keyword evidence="3" id="KW-1185">Reference proteome</keyword>
<reference evidence="2 3" key="1">
    <citation type="submission" date="2018-06" db="EMBL/GenBank/DDBJ databases">
        <title>Genomic Encyclopedia of Type Strains, Phase IV (KMG-IV): sequencing the most valuable type-strain genomes for metagenomic binning, comparative biology and taxonomic classification.</title>
        <authorList>
            <person name="Goeker M."/>
        </authorList>
    </citation>
    <scope>NUCLEOTIDE SEQUENCE [LARGE SCALE GENOMIC DNA]</scope>
    <source>
        <strain evidence="2 3">DSM 24875</strain>
    </source>
</reference>
<protein>
    <submittedName>
        <fullName evidence="2">Uncharacterized protein</fullName>
    </submittedName>
</protein>
<feature type="compositionally biased region" description="Basic and acidic residues" evidence="1">
    <location>
        <begin position="302"/>
        <end position="323"/>
    </location>
</feature>
<feature type="region of interest" description="Disordered" evidence="1">
    <location>
        <begin position="101"/>
        <end position="251"/>
    </location>
</feature>
<feature type="compositionally biased region" description="Basic and acidic residues" evidence="1">
    <location>
        <begin position="1"/>
        <end position="15"/>
    </location>
</feature>
<accession>A0A366FUB5</accession>
<sequence length="330" mass="35369">MTETWSEREAVRPREPFPAPLAKQEAGRGARRARNQGGVRGEPSAAPTAALGDIGVGRPAGVSADARISALSERMTAKSCGKPEHQSEWARRFRIVAEMPAPRLPHRRRPNAPVRFRNPDGRLGLGTGAPLSAPGRRRLRPVPALHSTPEESAAAPISSRASQGRGEGGLGRAAQVARNTRAAVLARSPKGDAATQGPPAPTLKRATPGIRQTLAASPWIATSLRSSRGRREASSPPPRRRRPPVIPKAPQGLGVTVAREFGRNALKALIPRPDFPGPGDRRRRAAVETPVTAESTTLPCNAERRDRRPGRCDRPIGAKEASRRRFRCAA</sequence>
<gene>
    <name evidence="2" type="ORF">DFR50_103176</name>
</gene>
<evidence type="ECO:0000313" key="2">
    <source>
        <dbReference type="EMBL" id="RBP17289.1"/>
    </source>
</evidence>
<evidence type="ECO:0000313" key="3">
    <source>
        <dbReference type="Proteomes" id="UP000253529"/>
    </source>
</evidence>
<name>A0A366FUB5_9HYPH</name>
<dbReference type="Proteomes" id="UP000253529">
    <property type="component" value="Unassembled WGS sequence"/>
</dbReference>
<feature type="region of interest" description="Disordered" evidence="1">
    <location>
        <begin position="1"/>
        <end position="60"/>
    </location>
</feature>
<evidence type="ECO:0000256" key="1">
    <source>
        <dbReference type="SAM" id="MobiDB-lite"/>
    </source>
</evidence>
<proteinExistence type="predicted"/>
<dbReference type="AlphaFoldDB" id="A0A366FUB5"/>
<organism evidence="2 3">
    <name type="scientific">Roseiarcus fermentans</name>
    <dbReference type="NCBI Taxonomy" id="1473586"/>
    <lineage>
        <taxon>Bacteria</taxon>
        <taxon>Pseudomonadati</taxon>
        <taxon>Pseudomonadota</taxon>
        <taxon>Alphaproteobacteria</taxon>
        <taxon>Hyphomicrobiales</taxon>
        <taxon>Roseiarcaceae</taxon>
        <taxon>Roseiarcus</taxon>
    </lineage>
</organism>